<evidence type="ECO:0000259" key="5">
    <source>
        <dbReference type="Pfam" id="PF00496"/>
    </source>
</evidence>
<dbReference type="RefSeq" id="WP_057853289.1">
    <property type="nucleotide sequence ID" value="NZ_LLXX01000153.1"/>
</dbReference>
<name>A0A0R3L8W5_9BRAD</name>
<dbReference type="PANTHER" id="PTHR30290">
    <property type="entry name" value="PERIPLASMIC BINDING COMPONENT OF ABC TRANSPORTER"/>
    <property type="match status" value="1"/>
</dbReference>
<protein>
    <recommendedName>
        <fullName evidence="5">Solute-binding protein family 5 domain-containing protein</fullName>
    </recommendedName>
</protein>
<reference evidence="6 7" key="1">
    <citation type="submission" date="2014-03" db="EMBL/GenBank/DDBJ databases">
        <title>Bradyrhizobium valentinum sp. nov., isolated from effective nodules of Lupinus mariae-josephae, a lupine endemic of basic-lime soils in Eastern Spain.</title>
        <authorList>
            <person name="Duran D."/>
            <person name="Rey L."/>
            <person name="Navarro A."/>
            <person name="Busquets A."/>
            <person name="Imperial J."/>
            <person name="Ruiz-Argueso T."/>
        </authorList>
    </citation>
    <scope>NUCLEOTIDE SEQUENCE [LARGE SCALE GENOMIC DNA]</scope>
    <source>
        <strain evidence="6 7">LmjM3</strain>
    </source>
</reference>
<keyword evidence="4" id="KW-0732">Signal</keyword>
<evidence type="ECO:0000256" key="1">
    <source>
        <dbReference type="ARBA" id="ARBA00004418"/>
    </source>
</evidence>
<keyword evidence="7" id="KW-1185">Reference proteome</keyword>
<evidence type="ECO:0000256" key="3">
    <source>
        <dbReference type="ARBA" id="ARBA00022448"/>
    </source>
</evidence>
<sequence length="541" mass="60731">MRSDTRRRDFLKFAATSIAALTFAGKARLAAAQEKRTLTVAWDADIDTLDPASFKTSAGYTVQANVYDSPLMWKVQPVAGKPGVSQAKPGEIEGGIAQSWSFENGGATLVLNIRKGVKLPSGRDVNATTMKYLLDRGLQSPGYMRILFPRLLGVTNPEHFKVRDEFTIEINMPSPSPMALDTMALMNNALLDPDEVKTNGTAEDPWAANWLKRNTAGLGPYQLVKNQPGVEVVLEAQADHWRGRPYFDRVVFKYVPNEADRVLLLKRKAIDMVVGRSTLSPRNVKGLAAEPGLKTISVPDTLCHWLCMNTQKAPLNNVKVRQAINYAIPVQAIIPSVLYGYGTEMKSPVPSLTPGYDSTISPYKYDITKAKELMREAGFGKEPVAIDLAVRAGWQPHEQASIWLQTELEKIGFKVSIVKETEATFRQIATKGDHQLSIESWQSWINDPFYHLFFNFHSTAKGTNTSFYSNPEVDKLIDENMHETDVDKRLAAAKRLQEIIIGDAVWGHLWYENWTRVMRSDLVGIEKRWDSYERFFSMKLA</sequence>
<evidence type="ECO:0000256" key="2">
    <source>
        <dbReference type="ARBA" id="ARBA00005695"/>
    </source>
</evidence>
<evidence type="ECO:0000313" key="6">
    <source>
        <dbReference type="EMBL" id="KRR02157.1"/>
    </source>
</evidence>
<proteinExistence type="inferred from homology"/>
<dbReference type="InterPro" id="IPR000914">
    <property type="entry name" value="SBP_5_dom"/>
</dbReference>
<accession>A0A0R3L8W5</accession>
<dbReference type="GO" id="GO:0015833">
    <property type="term" value="P:peptide transport"/>
    <property type="evidence" value="ECO:0007669"/>
    <property type="project" value="TreeGrafter"/>
</dbReference>
<dbReference type="InterPro" id="IPR039424">
    <property type="entry name" value="SBP_5"/>
</dbReference>
<dbReference type="PANTHER" id="PTHR30290:SF10">
    <property type="entry name" value="PERIPLASMIC OLIGOPEPTIDE-BINDING PROTEIN-RELATED"/>
    <property type="match status" value="1"/>
</dbReference>
<gene>
    <name evidence="6" type="ORF">CP49_05160</name>
</gene>
<comment type="caution">
    <text evidence="6">The sequence shown here is derived from an EMBL/GenBank/DDBJ whole genome shotgun (WGS) entry which is preliminary data.</text>
</comment>
<dbReference type="SUPFAM" id="SSF53850">
    <property type="entry name" value="Periplasmic binding protein-like II"/>
    <property type="match status" value="1"/>
</dbReference>
<dbReference type="InterPro" id="IPR030678">
    <property type="entry name" value="Peptide/Ni-bd"/>
</dbReference>
<comment type="similarity">
    <text evidence="2">Belongs to the bacterial solute-binding protein 5 family.</text>
</comment>
<dbReference type="Pfam" id="PF00496">
    <property type="entry name" value="SBP_bac_5"/>
    <property type="match status" value="1"/>
</dbReference>
<organism evidence="6 7">
    <name type="scientific">Bradyrhizobium valentinum</name>
    <dbReference type="NCBI Taxonomy" id="1518501"/>
    <lineage>
        <taxon>Bacteria</taxon>
        <taxon>Pseudomonadati</taxon>
        <taxon>Pseudomonadota</taxon>
        <taxon>Alphaproteobacteria</taxon>
        <taxon>Hyphomicrobiales</taxon>
        <taxon>Nitrobacteraceae</taxon>
        <taxon>Bradyrhizobium</taxon>
    </lineage>
</organism>
<evidence type="ECO:0000256" key="4">
    <source>
        <dbReference type="ARBA" id="ARBA00022729"/>
    </source>
</evidence>
<dbReference type="Proteomes" id="UP000051913">
    <property type="component" value="Unassembled WGS sequence"/>
</dbReference>
<dbReference type="PROSITE" id="PS51318">
    <property type="entry name" value="TAT"/>
    <property type="match status" value="1"/>
</dbReference>
<dbReference type="EMBL" id="LLXX01000153">
    <property type="protein sequence ID" value="KRR02157.1"/>
    <property type="molecule type" value="Genomic_DNA"/>
</dbReference>
<dbReference type="STRING" id="1518501.CQ10_24110"/>
<keyword evidence="3" id="KW-0813">Transport</keyword>
<feature type="domain" description="Solute-binding protein family 5" evidence="5">
    <location>
        <begin position="91"/>
        <end position="461"/>
    </location>
</feature>
<dbReference type="InterPro" id="IPR006311">
    <property type="entry name" value="TAT_signal"/>
</dbReference>
<dbReference type="GO" id="GO:0030288">
    <property type="term" value="C:outer membrane-bounded periplasmic space"/>
    <property type="evidence" value="ECO:0007669"/>
    <property type="project" value="UniProtKB-ARBA"/>
</dbReference>
<evidence type="ECO:0000313" key="7">
    <source>
        <dbReference type="Proteomes" id="UP000051913"/>
    </source>
</evidence>
<dbReference type="Gene3D" id="3.40.190.10">
    <property type="entry name" value="Periplasmic binding protein-like II"/>
    <property type="match status" value="1"/>
</dbReference>
<comment type="subcellular location">
    <subcellularLocation>
        <location evidence="1">Periplasm</location>
    </subcellularLocation>
</comment>
<dbReference type="PIRSF" id="PIRSF002741">
    <property type="entry name" value="MppA"/>
    <property type="match status" value="1"/>
</dbReference>
<dbReference type="GO" id="GO:1904680">
    <property type="term" value="F:peptide transmembrane transporter activity"/>
    <property type="evidence" value="ECO:0007669"/>
    <property type="project" value="TreeGrafter"/>
</dbReference>
<dbReference type="OrthoDB" id="9803988at2"/>
<dbReference type="AlphaFoldDB" id="A0A0R3L8W5"/>
<dbReference type="GO" id="GO:0043190">
    <property type="term" value="C:ATP-binding cassette (ABC) transporter complex"/>
    <property type="evidence" value="ECO:0007669"/>
    <property type="project" value="InterPro"/>
</dbReference>
<dbReference type="Gene3D" id="3.10.105.10">
    <property type="entry name" value="Dipeptide-binding Protein, Domain 3"/>
    <property type="match status" value="1"/>
</dbReference>
<dbReference type="CDD" id="cd08512">
    <property type="entry name" value="PBP2_NikA_DppA_OppA_like_7"/>
    <property type="match status" value="1"/>
</dbReference>